<dbReference type="PROSITE" id="PS50110">
    <property type="entry name" value="RESPONSE_REGULATORY"/>
    <property type="match status" value="1"/>
</dbReference>
<dbReference type="RefSeq" id="WP_149677727.1">
    <property type="nucleotide sequence ID" value="NZ_FQZP01000004.1"/>
</dbReference>
<reference evidence="6 7" key="1">
    <citation type="submission" date="2016-11" db="EMBL/GenBank/DDBJ databases">
        <authorList>
            <person name="Varghese N."/>
            <person name="Submissions S."/>
        </authorList>
    </citation>
    <scope>NUCLEOTIDE SEQUENCE [LARGE SCALE GENOMIC DNA]</scope>
    <source>
        <strain evidence="6 7">DSM 19027</strain>
    </source>
</reference>
<evidence type="ECO:0000259" key="5">
    <source>
        <dbReference type="PROSITE" id="PS50930"/>
    </source>
</evidence>
<proteinExistence type="predicted"/>
<evidence type="ECO:0000313" key="7">
    <source>
        <dbReference type="Proteomes" id="UP000324781"/>
    </source>
</evidence>
<comment type="function">
    <text evidence="2">May play the central regulatory role in sporulation. It may be an element of the effector pathway responsible for the activation of sporulation genes in response to nutritional stress. Spo0A may act in concert with spo0H (a sigma factor) to control the expression of some genes that are critical to the sporulation process.</text>
</comment>
<protein>
    <recommendedName>
        <fullName evidence="1">Stage 0 sporulation protein A homolog</fullName>
    </recommendedName>
</protein>
<dbReference type="SUPFAM" id="SSF52172">
    <property type="entry name" value="CheY-like"/>
    <property type="match status" value="1"/>
</dbReference>
<dbReference type="PANTHER" id="PTHR37299">
    <property type="entry name" value="TRANSCRIPTIONAL REGULATOR-RELATED"/>
    <property type="match status" value="1"/>
</dbReference>
<dbReference type="InterPro" id="IPR046947">
    <property type="entry name" value="LytR-like"/>
</dbReference>
<name>A0A1M6C5W2_9FIRM</name>
<evidence type="ECO:0000256" key="3">
    <source>
        <dbReference type="PROSITE-ProRule" id="PRU00169"/>
    </source>
</evidence>
<dbReference type="InterPro" id="IPR011006">
    <property type="entry name" value="CheY-like_superfamily"/>
</dbReference>
<dbReference type="Proteomes" id="UP000324781">
    <property type="component" value="Unassembled WGS sequence"/>
</dbReference>
<dbReference type="InterPro" id="IPR007492">
    <property type="entry name" value="LytTR_DNA-bd_dom"/>
</dbReference>
<feature type="domain" description="Response regulatory" evidence="4">
    <location>
        <begin position="2"/>
        <end position="123"/>
    </location>
</feature>
<dbReference type="OrthoDB" id="9802383at2"/>
<dbReference type="InterPro" id="IPR001789">
    <property type="entry name" value="Sig_transdc_resp-reg_receiver"/>
</dbReference>
<sequence>MRIGFCDDDKAFLELLASYCKESLPYIDYDGQVDVECLSSGEEILESYRRNKPYDILFLDLKMKPINGFETARQIRMFDNQVIIIFVTSLTDYVLKSFEYKPFWYLIKPVTQKNFKNVFMKAVAERLSANRAEYLFRTKAEGVMKLNVGSIIYLESQSRRIRLHTVDSDYYFYSGMNEEEEKLSRYDFIRVHKSYLVNPQYIKQINRTWLVLKDGERLPVSERRYKAVFDFFTDYMARSSLK</sequence>
<feature type="domain" description="HTH LytTR-type" evidence="5">
    <location>
        <begin position="135"/>
        <end position="234"/>
    </location>
</feature>
<dbReference type="SMART" id="SM00850">
    <property type="entry name" value="LytTR"/>
    <property type="match status" value="1"/>
</dbReference>
<accession>A0A1M6C5W2</accession>
<evidence type="ECO:0000313" key="6">
    <source>
        <dbReference type="EMBL" id="SHI56415.1"/>
    </source>
</evidence>
<dbReference type="Pfam" id="PF00072">
    <property type="entry name" value="Response_reg"/>
    <property type="match status" value="1"/>
</dbReference>
<keyword evidence="3" id="KW-0597">Phosphoprotein</keyword>
<dbReference type="PANTHER" id="PTHR37299:SF1">
    <property type="entry name" value="STAGE 0 SPORULATION PROTEIN A HOMOLOG"/>
    <property type="match status" value="1"/>
</dbReference>
<feature type="modified residue" description="4-aspartylphosphate" evidence="3">
    <location>
        <position position="60"/>
    </location>
</feature>
<dbReference type="AlphaFoldDB" id="A0A1M6C5W2"/>
<dbReference type="Gene3D" id="3.40.50.2300">
    <property type="match status" value="1"/>
</dbReference>
<evidence type="ECO:0000259" key="4">
    <source>
        <dbReference type="PROSITE" id="PS50110"/>
    </source>
</evidence>
<dbReference type="SMART" id="SM00448">
    <property type="entry name" value="REC"/>
    <property type="match status" value="1"/>
</dbReference>
<dbReference type="GO" id="GO:0003677">
    <property type="term" value="F:DNA binding"/>
    <property type="evidence" value="ECO:0007669"/>
    <property type="project" value="InterPro"/>
</dbReference>
<dbReference type="Gene3D" id="2.40.50.1020">
    <property type="entry name" value="LytTr DNA-binding domain"/>
    <property type="match status" value="1"/>
</dbReference>
<gene>
    <name evidence="6" type="ORF">SAMN05444373_100459</name>
</gene>
<keyword evidence="7" id="KW-1185">Reference proteome</keyword>
<organism evidence="6 7">
    <name type="scientific">Thermoclostridium caenicola</name>
    <dbReference type="NCBI Taxonomy" id="659425"/>
    <lineage>
        <taxon>Bacteria</taxon>
        <taxon>Bacillati</taxon>
        <taxon>Bacillota</taxon>
        <taxon>Clostridia</taxon>
        <taxon>Eubacteriales</taxon>
        <taxon>Oscillospiraceae</taxon>
        <taxon>Thermoclostridium</taxon>
    </lineage>
</organism>
<evidence type="ECO:0000256" key="2">
    <source>
        <dbReference type="ARBA" id="ARBA00024867"/>
    </source>
</evidence>
<dbReference type="GO" id="GO:0000156">
    <property type="term" value="F:phosphorelay response regulator activity"/>
    <property type="evidence" value="ECO:0007669"/>
    <property type="project" value="InterPro"/>
</dbReference>
<dbReference type="EMBL" id="FQZP01000004">
    <property type="protein sequence ID" value="SHI56415.1"/>
    <property type="molecule type" value="Genomic_DNA"/>
</dbReference>
<dbReference type="Pfam" id="PF04397">
    <property type="entry name" value="LytTR"/>
    <property type="match status" value="1"/>
</dbReference>
<dbReference type="PROSITE" id="PS50930">
    <property type="entry name" value="HTH_LYTTR"/>
    <property type="match status" value="1"/>
</dbReference>
<evidence type="ECO:0000256" key="1">
    <source>
        <dbReference type="ARBA" id="ARBA00018672"/>
    </source>
</evidence>